<dbReference type="Pfam" id="PF04519">
    <property type="entry name" value="Bactofilin"/>
    <property type="match status" value="1"/>
</dbReference>
<evidence type="ECO:0008006" key="4">
    <source>
        <dbReference type="Google" id="ProtNLM"/>
    </source>
</evidence>
<dbReference type="Proteomes" id="UP000182569">
    <property type="component" value="Chromosome"/>
</dbReference>
<proteinExistence type="inferred from homology"/>
<dbReference type="PANTHER" id="PTHR35024:SF4">
    <property type="entry name" value="POLYMER-FORMING CYTOSKELETAL PROTEIN"/>
    <property type="match status" value="1"/>
</dbReference>
<accession>A0A1J0GM55</accession>
<evidence type="ECO:0000256" key="1">
    <source>
        <dbReference type="ARBA" id="ARBA00044755"/>
    </source>
</evidence>
<dbReference type="AlphaFoldDB" id="A0A1J0GM55"/>
<organism evidence="2 3">
    <name type="scientific">Clostridium estertheticum subsp. estertheticum</name>
    <dbReference type="NCBI Taxonomy" id="1552"/>
    <lineage>
        <taxon>Bacteria</taxon>
        <taxon>Bacillati</taxon>
        <taxon>Bacillota</taxon>
        <taxon>Clostridia</taxon>
        <taxon>Eubacteriales</taxon>
        <taxon>Clostridiaceae</taxon>
        <taxon>Clostridium</taxon>
    </lineage>
</organism>
<dbReference type="EMBL" id="CP015756">
    <property type="protein sequence ID" value="APC42024.1"/>
    <property type="molecule type" value="Genomic_DNA"/>
</dbReference>
<sequence>MFNNKEKDVNRIETLIGQQCSIIGSLNGNGLIKIDGSIDGNIICEDDVALAETGRIKGDITCNNAYINGIVNGNVSCTSTLTIESCGKVSGDISVKKLMISEGGILDGKCTMTNYEQSDDNSDNL</sequence>
<evidence type="ECO:0000313" key="2">
    <source>
        <dbReference type="EMBL" id="APC42024.1"/>
    </source>
</evidence>
<comment type="similarity">
    <text evidence="1">Belongs to the bactofilin family.</text>
</comment>
<dbReference type="OrthoDB" id="9802488at2"/>
<keyword evidence="3" id="KW-1185">Reference proteome</keyword>
<dbReference type="RefSeq" id="WP_071614317.1">
    <property type="nucleotide sequence ID" value="NZ_CP015756.1"/>
</dbReference>
<dbReference type="KEGG" id="ceu:A7L45_19095"/>
<gene>
    <name evidence="2" type="ORF">A7L45_19095</name>
</gene>
<dbReference type="PANTHER" id="PTHR35024">
    <property type="entry name" value="HYPOTHETICAL CYTOSOLIC PROTEIN"/>
    <property type="match status" value="1"/>
</dbReference>
<dbReference type="InterPro" id="IPR007607">
    <property type="entry name" value="BacA/B"/>
</dbReference>
<protein>
    <recommendedName>
        <fullName evidence="4">Polymer-forming cytoskeletal protein</fullName>
    </recommendedName>
</protein>
<evidence type="ECO:0000313" key="3">
    <source>
        <dbReference type="Proteomes" id="UP000182569"/>
    </source>
</evidence>
<reference evidence="3" key="1">
    <citation type="journal article" date="2016" name="Front. Microbiol.">
        <title>Complete Genome Sequence of Clostridium estertheticum DSM 8809, a Microbe Identified in Spoiled Vacuum Packed Beef.</title>
        <authorList>
            <person name="Yu Z."/>
            <person name="Gunn L."/>
            <person name="Brennan E."/>
            <person name="Reid R."/>
            <person name="Wall P.G."/>
            <person name="Gaora O.P."/>
            <person name="Hurley D."/>
            <person name="Bolton D."/>
            <person name="Fanning S."/>
        </authorList>
    </citation>
    <scope>NUCLEOTIDE SEQUENCE [LARGE SCALE GENOMIC DNA]</scope>
    <source>
        <strain evidence="3">DSM 8809</strain>
    </source>
</reference>
<name>A0A1J0GM55_9CLOT</name>
<dbReference type="STRING" id="1552.A7L45_19095"/>